<dbReference type="EMBL" id="JACJTE010000003">
    <property type="protein sequence ID" value="MBD2559757.1"/>
    <property type="molecule type" value="Genomic_DNA"/>
</dbReference>
<evidence type="ECO:0000313" key="2">
    <source>
        <dbReference type="EMBL" id="MBD2559757.1"/>
    </source>
</evidence>
<reference evidence="2 3" key="1">
    <citation type="journal article" date="2020" name="ISME J.">
        <title>Comparative genomics reveals insights into cyanobacterial evolution and habitat adaptation.</title>
        <authorList>
            <person name="Chen M.Y."/>
            <person name="Teng W.K."/>
            <person name="Zhao L."/>
            <person name="Hu C.X."/>
            <person name="Zhou Y.K."/>
            <person name="Han B.P."/>
            <person name="Song L.R."/>
            <person name="Shu W.S."/>
        </authorList>
    </citation>
    <scope>NUCLEOTIDE SEQUENCE [LARGE SCALE GENOMIC DNA]</scope>
    <source>
        <strain evidence="2 3">FACHB-391</strain>
    </source>
</reference>
<feature type="region of interest" description="Disordered" evidence="1">
    <location>
        <begin position="91"/>
        <end position="115"/>
    </location>
</feature>
<gene>
    <name evidence="2" type="primary">yidD</name>
    <name evidence="2" type="ORF">H6G95_03800</name>
</gene>
<dbReference type="SMART" id="SM01234">
    <property type="entry name" value="Haemolytic"/>
    <property type="match status" value="1"/>
</dbReference>
<evidence type="ECO:0000313" key="3">
    <source>
        <dbReference type="Proteomes" id="UP000604661"/>
    </source>
</evidence>
<sequence>MQHSLFDSLSRQVSIAAITGYQKHISPHKGFACAHRLLYGGESCSGYFKRVIAKEGLKAAFINTRERFQACEQANQILRCLAASRYASTQIENSEEPTEDEKAGKQPRQKASGKVAQKSSFISNSNTYCFDCAEMVSMIPDCGVADCDSLDCSGADCNFLDCGSCGS</sequence>
<organism evidence="2 3">
    <name type="scientific">Nostoc linckia FACHB-391</name>
    <dbReference type="NCBI Taxonomy" id="2692906"/>
    <lineage>
        <taxon>Bacteria</taxon>
        <taxon>Bacillati</taxon>
        <taxon>Cyanobacteriota</taxon>
        <taxon>Cyanophyceae</taxon>
        <taxon>Nostocales</taxon>
        <taxon>Nostocaceae</taxon>
        <taxon>Nostoc</taxon>
    </lineage>
</organism>
<dbReference type="InterPro" id="IPR002696">
    <property type="entry name" value="Membr_insert_effic_factor_YidD"/>
</dbReference>
<proteinExistence type="predicted"/>
<accession>A0ABR8EQ60</accession>
<protein>
    <submittedName>
        <fullName evidence="2">Membrane protein insertion efficiency factor YidD</fullName>
    </submittedName>
</protein>
<dbReference type="Proteomes" id="UP000604661">
    <property type="component" value="Unassembled WGS sequence"/>
</dbReference>
<name>A0ABR8EQ60_NOSLI</name>
<evidence type="ECO:0000256" key="1">
    <source>
        <dbReference type="SAM" id="MobiDB-lite"/>
    </source>
</evidence>
<dbReference type="NCBIfam" id="TIGR00278">
    <property type="entry name" value="membrane protein insertion efficiency factor YidD"/>
    <property type="match status" value="1"/>
</dbReference>
<comment type="caution">
    <text evidence="2">The sequence shown here is derived from an EMBL/GenBank/DDBJ whole genome shotgun (WGS) entry which is preliminary data.</text>
</comment>
<dbReference type="RefSeq" id="WP_190890663.1">
    <property type="nucleotide sequence ID" value="NZ_JACJTE010000003.1"/>
</dbReference>
<keyword evidence="3" id="KW-1185">Reference proteome</keyword>